<dbReference type="Pfam" id="PF05860">
    <property type="entry name" value="TPS"/>
    <property type="match status" value="1"/>
</dbReference>
<dbReference type="SMART" id="SM00912">
    <property type="entry name" value="Haemagg_act"/>
    <property type="match status" value="1"/>
</dbReference>
<organism evidence="3 4">
    <name type="scientific">Paraburkholderia sartisoli</name>
    <dbReference type="NCBI Taxonomy" id="83784"/>
    <lineage>
        <taxon>Bacteria</taxon>
        <taxon>Pseudomonadati</taxon>
        <taxon>Pseudomonadota</taxon>
        <taxon>Betaproteobacteria</taxon>
        <taxon>Burkholderiales</taxon>
        <taxon>Burkholderiaceae</taxon>
        <taxon>Paraburkholderia</taxon>
    </lineage>
</organism>
<evidence type="ECO:0000259" key="2">
    <source>
        <dbReference type="SMART" id="SM00912"/>
    </source>
</evidence>
<dbReference type="InterPro" id="IPR011050">
    <property type="entry name" value="Pectin_lyase_fold/virulence"/>
</dbReference>
<sequence length="576" mass="57234">MSKITQKAVRVRPLTLLVAAGLLVPVASSWAQVVVDTGAAGARPTLSGGMNGSQIVNIAKPTAGGVSVNNFTAYNVGANGLVLNNATAATNSTLAGRLAANDQLGGSAARVILNQVTSGNASQLLGTTEIAGNKANLIVANPNGITCNGCGFVNAPRVTLTTGAVNLDKNGNVANIDVSKGEISVGADGLSAPASQIDLIARAMRINGAVKVGSKVTAIAGANTVDYASGKETAKAATGSAPQVAIDVGALGSMYGSSVRMVGTENGVGVNIGGMVDSLSGDLELSNAGALSIKAGGGLRSTHDTKVTTSGDVSIQGVLGARNAATIQSAGLSNQGFIYGENSIRLVAGGGAGTIDNSNGGLIESLGAVGVSAGSLDNSNGGTVFGEKSVQINAARVVNDNDGWLNTDGRLDVTASSLSNAGGVMKGNTIAVRGDRFDNTRGAVNATSRIDVTTGTLVNANTLVDVDTYSSGEDGWGRPTSGLVAGSVSLNVGTLDNHAGKVRANDVRIVADSVNNANEGSLLAQSALNMKVTNTLNNASGKISALGNVNLTAGDFVLDGGSVDSQDGYASVKRIR</sequence>
<dbReference type="NCBIfam" id="TIGR01901">
    <property type="entry name" value="adhes_NPXG"/>
    <property type="match status" value="1"/>
</dbReference>
<evidence type="ECO:0000313" key="3">
    <source>
        <dbReference type="EMBL" id="SEA04306.1"/>
    </source>
</evidence>
<evidence type="ECO:0000256" key="1">
    <source>
        <dbReference type="SAM" id="SignalP"/>
    </source>
</evidence>
<feature type="chain" id="PRO_5011633408" evidence="1">
    <location>
        <begin position="32"/>
        <end position="576"/>
    </location>
</feature>
<keyword evidence="1" id="KW-0732">Signal</keyword>
<dbReference type="AlphaFoldDB" id="A0A1H3XY48"/>
<dbReference type="Proteomes" id="UP000198638">
    <property type="component" value="Unassembled WGS sequence"/>
</dbReference>
<dbReference type="OrthoDB" id="5666689at2"/>
<feature type="signal peptide" evidence="1">
    <location>
        <begin position="1"/>
        <end position="31"/>
    </location>
</feature>
<accession>A0A1H3XY48</accession>
<dbReference type="InterPro" id="IPR010069">
    <property type="entry name" value="CdiA_FHA1_rpt"/>
</dbReference>
<dbReference type="InterPro" id="IPR012334">
    <property type="entry name" value="Pectin_lyas_fold"/>
</dbReference>
<gene>
    <name evidence="3" type="ORF">SAMN05192564_10175</name>
</gene>
<dbReference type="Gene3D" id="2.160.20.10">
    <property type="entry name" value="Single-stranded right-handed beta-helix, Pectin lyase-like"/>
    <property type="match status" value="1"/>
</dbReference>
<dbReference type="EMBL" id="FNRQ01000001">
    <property type="protein sequence ID" value="SEA04306.1"/>
    <property type="molecule type" value="Genomic_DNA"/>
</dbReference>
<dbReference type="STRING" id="83784.SAMN05192564_10175"/>
<keyword evidence="4" id="KW-1185">Reference proteome</keyword>
<evidence type="ECO:0000313" key="4">
    <source>
        <dbReference type="Proteomes" id="UP000198638"/>
    </source>
</evidence>
<feature type="domain" description="Filamentous haemagglutinin FhaB/tRNA nuclease CdiA-like TPS" evidence="2">
    <location>
        <begin position="50"/>
        <end position="170"/>
    </location>
</feature>
<dbReference type="RefSeq" id="WP_090527349.1">
    <property type="nucleotide sequence ID" value="NZ_FNRQ01000001.1"/>
</dbReference>
<dbReference type="InterPro" id="IPR008638">
    <property type="entry name" value="FhaB/CdiA-like_TPS"/>
</dbReference>
<proteinExistence type="predicted"/>
<protein>
    <submittedName>
        <fullName evidence="3">Filamentous hemagglutinin</fullName>
    </submittedName>
</protein>
<reference evidence="4" key="1">
    <citation type="submission" date="2016-10" db="EMBL/GenBank/DDBJ databases">
        <authorList>
            <person name="Varghese N."/>
            <person name="Submissions S."/>
        </authorList>
    </citation>
    <scope>NUCLEOTIDE SEQUENCE [LARGE SCALE GENOMIC DNA]</scope>
    <source>
        <strain evidence="4">LMG 24000</strain>
    </source>
</reference>
<dbReference type="SUPFAM" id="SSF51126">
    <property type="entry name" value="Pectin lyase-like"/>
    <property type="match status" value="1"/>
</dbReference>
<name>A0A1H3XY48_9BURK</name>
<dbReference type="NCBIfam" id="TIGR01731">
    <property type="entry name" value="fil_hemag_20aa"/>
    <property type="match status" value="7"/>
</dbReference>